<dbReference type="AlphaFoldDB" id="A7NS20"/>
<dbReference type="OrthoDB" id="9811615at2"/>
<keyword evidence="4" id="KW-0346">Stress response</keyword>
<dbReference type="InterPro" id="IPR002068">
    <property type="entry name" value="A-crystallin/Hsp20_dom"/>
</dbReference>
<dbReference type="PROSITE" id="PS01031">
    <property type="entry name" value="SHSP"/>
    <property type="match status" value="1"/>
</dbReference>
<dbReference type="KEGG" id="rca:Rcas_4342"/>
<name>A7NS20_ROSCS</name>
<dbReference type="eggNOG" id="COG0071">
    <property type="taxonomic scope" value="Bacteria"/>
</dbReference>
<dbReference type="InterPro" id="IPR031107">
    <property type="entry name" value="Small_HSP"/>
</dbReference>
<reference evidence="4 5" key="1">
    <citation type="submission" date="2007-08" db="EMBL/GenBank/DDBJ databases">
        <title>Complete sequence of Roseiflexus castenholzii DSM 13941.</title>
        <authorList>
            <consortium name="US DOE Joint Genome Institute"/>
            <person name="Copeland A."/>
            <person name="Lucas S."/>
            <person name="Lapidus A."/>
            <person name="Barry K."/>
            <person name="Glavina del Rio T."/>
            <person name="Dalin E."/>
            <person name="Tice H."/>
            <person name="Pitluck S."/>
            <person name="Thompson L.S."/>
            <person name="Brettin T."/>
            <person name="Bruce D."/>
            <person name="Detter J.C."/>
            <person name="Han C."/>
            <person name="Tapia R."/>
            <person name="Schmutz J."/>
            <person name="Larimer F."/>
            <person name="Land M."/>
            <person name="Hauser L."/>
            <person name="Kyrpides N."/>
            <person name="Mikhailova N."/>
            <person name="Bryant D.A."/>
            <person name="Hanada S."/>
            <person name="Tsukatani Y."/>
            <person name="Richardson P."/>
        </authorList>
    </citation>
    <scope>NUCLEOTIDE SEQUENCE [LARGE SCALE GENOMIC DNA]</scope>
    <source>
        <strain evidence="5">DSM 13941 / HLO8</strain>
    </source>
</reference>
<dbReference type="Gene3D" id="2.60.40.790">
    <property type="match status" value="1"/>
</dbReference>
<dbReference type="HOGENOM" id="CLU_046737_9_0_0"/>
<evidence type="ECO:0000256" key="1">
    <source>
        <dbReference type="PROSITE-ProRule" id="PRU00285"/>
    </source>
</evidence>
<accession>A7NS20</accession>
<evidence type="ECO:0000313" key="4">
    <source>
        <dbReference type="EMBL" id="ABU60366.1"/>
    </source>
</evidence>
<keyword evidence="5" id="KW-1185">Reference proteome</keyword>
<dbReference type="SUPFAM" id="SSF49764">
    <property type="entry name" value="HSP20-like chaperones"/>
    <property type="match status" value="1"/>
</dbReference>
<dbReference type="CDD" id="cd06464">
    <property type="entry name" value="ACD_sHsps-like"/>
    <property type="match status" value="1"/>
</dbReference>
<evidence type="ECO:0000313" key="5">
    <source>
        <dbReference type="Proteomes" id="UP000000263"/>
    </source>
</evidence>
<sequence length="147" mass="16837">MTNLTRWDPFQEMMTLREAMNQLFEESFVRPDLARGGFVPALDLSETEDAYLVEAAVPGLKPEDLEVTVENNLLTIKGEIKQESQETKRNYHRIERRYGAFQRQVALPRSVKADAIKATLNNGVLRLEIPKAEEVKPRRILINPTSN</sequence>
<dbReference type="EMBL" id="CP000804">
    <property type="protein sequence ID" value="ABU60366.1"/>
    <property type="molecule type" value="Genomic_DNA"/>
</dbReference>
<evidence type="ECO:0000256" key="2">
    <source>
        <dbReference type="RuleBase" id="RU003616"/>
    </source>
</evidence>
<dbReference type="PANTHER" id="PTHR11527">
    <property type="entry name" value="HEAT-SHOCK PROTEIN 20 FAMILY MEMBER"/>
    <property type="match status" value="1"/>
</dbReference>
<gene>
    <name evidence="4" type="ordered locus">Rcas_4342</name>
</gene>
<proteinExistence type="inferred from homology"/>
<feature type="domain" description="SHSP" evidence="3">
    <location>
        <begin position="33"/>
        <end position="146"/>
    </location>
</feature>
<organism evidence="4 5">
    <name type="scientific">Roseiflexus castenholzii (strain DSM 13941 / HLO8)</name>
    <dbReference type="NCBI Taxonomy" id="383372"/>
    <lineage>
        <taxon>Bacteria</taxon>
        <taxon>Bacillati</taxon>
        <taxon>Chloroflexota</taxon>
        <taxon>Chloroflexia</taxon>
        <taxon>Chloroflexales</taxon>
        <taxon>Roseiflexineae</taxon>
        <taxon>Roseiflexaceae</taxon>
        <taxon>Roseiflexus</taxon>
    </lineage>
</organism>
<comment type="similarity">
    <text evidence="1 2">Belongs to the small heat shock protein (HSP20) family.</text>
</comment>
<dbReference type="Pfam" id="PF00011">
    <property type="entry name" value="HSP20"/>
    <property type="match status" value="1"/>
</dbReference>
<dbReference type="Proteomes" id="UP000000263">
    <property type="component" value="Chromosome"/>
</dbReference>
<evidence type="ECO:0000259" key="3">
    <source>
        <dbReference type="PROSITE" id="PS01031"/>
    </source>
</evidence>
<protein>
    <submittedName>
        <fullName evidence="4">Heat shock protein Hsp20</fullName>
    </submittedName>
</protein>
<dbReference type="RefSeq" id="WP_012122787.1">
    <property type="nucleotide sequence ID" value="NC_009767.1"/>
</dbReference>
<dbReference type="STRING" id="383372.Rcas_4342"/>
<dbReference type="InterPro" id="IPR008978">
    <property type="entry name" value="HSP20-like_chaperone"/>
</dbReference>